<dbReference type="OrthoDB" id="1914366at2759"/>
<dbReference type="STRING" id="56857.A0A200QGR6"/>
<feature type="region of interest" description="Disordered" evidence="3">
    <location>
        <begin position="207"/>
        <end position="228"/>
    </location>
</feature>
<dbReference type="EMBL" id="MVGT01002051">
    <property type="protein sequence ID" value="OVA09644.1"/>
    <property type="molecule type" value="Genomic_DNA"/>
</dbReference>
<dbReference type="GO" id="GO:0005634">
    <property type="term" value="C:nucleus"/>
    <property type="evidence" value="ECO:0007669"/>
    <property type="project" value="UniProtKB-SubCell"/>
</dbReference>
<evidence type="ECO:0000256" key="1">
    <source>
        <dbReference type="ARBA" id="ARBA00008614"/>
    </source>
</evidence>
<comment type="caution">
    <text evidence="5">The sequence shown here is derived from an EMBL/GenBank/DDBJ whole genome shotgun (WGS) entry which is preliminary data.</text>
</comment>
<dbReference type="Proteomes" id="UP000195402">
    <property type="component" value="Unassembled WGS sequence"/>
</dbReference>
<feature type="domain" description="Tify" evidence="4">
    <location>
        <begin position="121"/>
        <end position="155"/>
    </location>
</feature>
<comment type="similarity">
    <text evidence="1 2">Belongs to the TIFY/JAZ family.</text>
</comment>
<dbReference type="GO" id="GO:0031347">
    <property type="term" value="P:regulation of defense response"/>
    <property type="evidence" value="ECO:0007669"/>
    <property type="project" value="UniProtKB-UniRule"/>
</dbReference>
<dbReference type="AlphaFoldDB" id="A0A200QGR6"/>
<keyword evidence="2" id="KW-1184">Jasmonic acid signaling pathway</keyword>
<evidence type="ECO:0000256" key="2">
    <source>
        <dbReference type="RuleBase" id="RU369065"/>
    </source>
</evidence>
<dbReference type="FunCoup" id="A0A200QGR6">
    <property type="interactions" value="241"/>
</dbReference>
<dbReference type="PROSITE" id="PS51320">
    <property type="entry name" value="TIFY"/>
    <property type="match status" value="1"/>
</dbReference>
<dbReference type="SMART" id="SM00979">
    <property type="entry name" value="TIFY"/>
    <property type="match status" value="1"/>
</dbReference>
<dbReference type="OMA" id="AARTCEK"/>
<comment type="domain">
    <text evidence="2">The jas domain is required for interaction with COI1.</text>
</comment>
<reference evidence="5 6" key="1">
    <citation type="journal article" date="2017" name="Mol. Plant">
        <title>The Genome of Medicinal Plant Macleaya cordata Provides New Insights into Benzylisoquinoline Alkaloids Metabolism.</title>
        <authorList>
            <person name="Liu X."/>
            <person name="Liu Y."/>
            <person name="Huang P."/>
            <person name="Ma Y."/>
            <person name="Qing Z."/>
            <person name="Tang Q."/>
            <person name="Cao H."/>
            <person name="Cheng P."/>
            <person name="Zheng Y."/>
            <person name="Yuan Z."/>
            <person name="Zhou Y."/>
            <person name="Liu J."/>
            <person name="Tang Z."/>
            <person name="Zhuo Y."/>
            <person name="Zhang Y."/>
            <person name="Yu L."/>
            <person name="Huang J."/>
            <person name="Yang P."/>
            <person name="Peng Q."/>
            <person name="Zhang J."/>
            <person name="Jiang W."/>
            <person name="Zhang Z."/>
            <person name="Lin K."/>
            <person name="Ro D.K."/>
            <person name="Chen X."/>
            <person name="Xiong X."/>
            <person name="Shang Y."/>
            <person name="Huang S."/>
            <person name="Zeng J."/>
        </authorList>
    </citation>
    <scope>NUCLEOTIDE SEQUENCE [LARGE SCALE GENOMIC DNA]</scope>
    <source>
        <strain evidence="6">cv. BLH2017</strain>
        <tissue evidence="5">Root</tissue>
    </source>
</reference>
<dbReference type="PANTHER" id="PTHR33077">
    <property type="entry name" value="PROTEIN TIFY 4A-RELATED-RELATED"/>
    <property type="match status" value="1"/>
</dbReference>
<evidence type="ECO:0000259" key="4">
    <source>
        <dbReference type="PROSITE" id="PS51320"/>
    </source>
</evidence>
<name>A0A200QGR6_MACCD</name>
<sequence>MSGASSVELDFFGMEKGSSSKSQFQKLIEQRRNVRAVQTAISIINPQLLKTVIGSGASSASADGKLPENEQELVFPPNGVVFGAENPFYVQSMSKGNQCVLPPLPVFNPTFRAASESSPAGGTQTAPLTIFYNGTVSVFEIPHDKAEMIMKLAEEGSSKVVESVGPKLSAASNSSNEEKLLEKLNGDLPIARKKSLQRFLEKRKERLTTTVSPYANGSEGVVDKKLHD</sequence>
<accession>A0A200QGR6</accession>
<dbReference type="PANTHER" id="PTHR33077:SF5">
    <property type="entry name" value="PROTEIN TIFY 9"/>
    <property type="match status" value="1"/>
</dbReference>
<keyword evidence="2" id="KW-0539">Nucleus</keyword>
<dbReference type="GO" id="GO:2000022">
    <property type="term" value="P:regulation of jasmonic acid mediated signaling pathway"/>
    <property type="evidence" value="ECO:0007669"/>
    <property type="project" value="UniProtKB-UniRule"/>
</dbReference>
<evidence type="ECO:0000313" key="6">
    <source>
        <dbReference type="Proteomes" id="UP000195402"/>
    </source>
</evidence>
<dbReference type="InterPro" id="IPR018467">
    <property type="entry name" value="CCT_CS"/>
</dbReference>
<comment type="function">
    <text evidence="2">Repressor of jasmonate responses.</text>
</comment>
<comment type="subcellular location">
    <subcellularLocation>
        <location evidence="2">Nucleus</location>
    </subcellularLocation>
</comment>
<organism evidence="5 6">
    <name type="scientific">Macleaya cordata</name>
    <name type="common">Five-seeded plume-poppy</name>
    <name type="synonym">Bocconia cordata</name>
    <dbReference type="NCBI Taxonomy" id="56857"/>
    <lineage>
        <taxon>Eukaryota</taxon>
        <taxon>Viridiplantae</taxon>
        <taxon>Streptophyta</taxon>
        <taxon>Embryophyta</taxon>
        <taxon>Tracheophyta</taxon>
        <taxon>Spermatophyta</taxon>
        <taxon>Magnoliopsida</taxon>
        <taxon>Ranunculales</taxon>
        <taxon>Papaveraceae</taxon>
        <taxon>Papaveroideae</taxon>
        <taxon>Macleaya</taxon>
    </lineage>
</organism>
<proteinExistence type="inferred from homology"/>
<dbReference type="Pfam" id="PF09425">
    <property type="entry name" value="Jas_motif"/>
    <property type="match status" value="1"/>
</dbReference>
<dbReference type="InterPro" id="IPR040390">
    <property type="entry name" value="TIFY/JAZ"/>
</dbReference>
<dbReference type="Pfam" id="PF06200">
    <property type="entry name" value="tify"/>
    <property type="match status" value="1"/>
</dbReference>
<keyword evidence="6" id="KW-1185">Reference proteome</keyword>
<dbReference type="InParanoid" id="A0A200QGR6"/>
<evidence type="ECO:0000256" key="3">
    <source>
        <dbReference type="SAM" id="MobiDB-lite"/>
    </source>
</evidence>
<dbReference type="GO" id="GO:0009611">
    <property type="term" value="P:response to wounding"/>
    <property type="evidence" value="ECO:0007669"/>
    <property type="project" value="UniProtKB-UniRule"/>
</dbReference>
<protein>
    <recommendedName>
        <fullName evidence="2">Protein TIFY</fullName>
    </recommendedName>
    <alternativeName>
        <fullName evidence="2">Jasmonate ZIM domain-containing protein</fullName>
    </alternativeName>
</protein>
<gene>
    <name evidence="5" type="ORF">BVC80_9101g178</name>
</gene>
<dbReference type="InterPro" id="IPR010399">
    <property type="entry name" value="Tify_dom"/>
</dbReference>
<evidence type="ECO:0000313" key="5">
    <source>
        <dbReference type="EMBL" id="OVA09644.1"/>
    </source>
</evidence>